<organism evidence="1 2">
    <name type="scientific">Asparagus officinalis</name>
    <name type="common">Garden asparagus</name>
    <dbReference type="NCBI Taxonomy" id="4686"/>
    <lineage>
        <taxon>Eukaryota</taxon>
        <taxon>Viridiplantae</taxon>
        <taxon>Streptophyta</taxon>
        <taxon>Embryophyta</taxon>
        <taxon>Tracheophyta</taxon>
        <taxon>Spermatophyta</taxon>
        <taxon>Magnoliopsida</taxon>
        <taxon>Liliopsida</taxon>
        <taxon>Asparagales</taxon>
        <taxon>Asparagaceae</taxon>
        <taxon>Asparagoideae</taxon>
        <taxon>Asparagus</taxon>
    </lineage>
</organism>
<name>A0A5P1FSY2_ASPOF</name>
<accession>A0A5P1FSY2</accession>
<gene>
    <name evidence="1" type="ORF">A4U43_C01F18930</name>
</gene>
<dbReference type="AlphaFoldDB" id="A0A5P1FSY2"/>
<dbReference type="Gramene" id="ONK80537">
    <property type="protein sequence ID" value="ONK80537"/>
    <property type="gene ID" value="A4U43_C01F18930"/>
</dbReference>
<dbReference type="Proteomes" id="UP000243459">
    <property type="component" value="Chromosome 1"/>
</dbReference>
<sequence>MRAGREPDVNSGELSASYGRCHRSAQARRKLDVAAEWELGDKEWLASGRWRTHIADVRSGRDLSSVELERGCSSIDGDQAGFESREMWRHGHPRVGVGASMARKIYLRQGIGKWATGKTFEWVRRGAVQMTVGLREEKLEREAGQFVAREKPAGLVLAGLQRPIANDEQYMG</sequence>
<evidence type="ECO:0000313" key="2">
    <source>
        <dbReference type="Proteomes" id="UP000243459"/>
    </source>
</evidence>
<dbReference type="EMBL" id="CM007381">
    <property type="protein sequence ID" value="ONK80537.1"/>
    <property type="molecule type" value="Genomic_DNA"/>
</dbReference>
<proteinExistence type="predicted"/>
<reference evidence="2" key="1">
    <citation type="journal article" date="2017" name="Nat. Commun.">
        <title>The asparagus genome sheds light on the origin and evolution of a young Y chromosome.</title>
        <authorList>
            <person name="Harkess A."/>
            <person name="Zhou J."/>
            <person name="Xu C."/>
            <person name="Bowers J.E."/>
            <person name="Van der Hulst R."/>
            <person name="Ayyampalayam S."/>
            <person name="Mercati F."/>
            <person name="Riccardi P."/>
            <person name="McKain M.R."/>
            <person name="Kakrana A."/>
            <person name="Tang H."/>
            <person name="Ray J."/>
            <person name="Groenendijk J."/>
            <person name="Arikit S."/>
            <person name="Mathioni S.M."/>
            <person name="Nakano M."/>
            <person name="Shan H."/>
            <person name="Telgmann-Rauber A."/>
            <person name="Kanno A."/>
            <person name="Yue Z."/>
            <person name="Chen H."/>
            <person name="Li W."/>
            <person name="Chen Y."/>
            <person name="Xu X."/>
            <person name="Zhang Y."/>
            <person name="Luo S."/>
            <person name="Chen H."/>
            <person name="Gao J."/>
            <person name="Mao Z."/>
            <person name="Pires J.C."/>
            <person name="Luo M."/>
            <person name="Kudrna D."/>
            <person name="Wing R.A."/>
            <person name="Meyers B.C."/>
            <person name="Yi K."/>
            <person name="Kong H."/>
            <person name="Lavrijsen P."/>
            <person name="Sunseri F."/>
            <person name="Falavigna A."/>
            <person name="Ye Y."/>
            <person name="Leebens-Mack J.H."/>
            <person name="Chen G."/>
        </authorList>
    </citation>
    <scope>NUCLEOTIDE SEQUENCE [LARGE SCALE GENOMIC DNA]</scope>
    <source>
        <strain evidence="2">cv. DH0086</strain>
    </source>
</reference>
<evidence type="ECO:0000313" key="1">
    <source>
        <dbReference type="EMBL" id="ONK80537.1"/>
    </source>
</evidence>
<protein>
    <submittedName>
        <fullName evidence="1">Uncharacterized protein</fullName>
    </submittedName>
</protein>
<keyword evidence="2" id="KW-1185">Reference proteome</keyword>